<evidence type="ECO:0000256" key="15">
    <source>
        <dbReference type="ARBA" id="ARBA00044632"/>
    </source>
</evidence>
<dbReference type="InterPro" id="IPR027421">
    <property type="entry name" value="DNA_pol_lamdba_lyase_dom_sf"/>
</dbReference>
<evidence type="ECO:0000256" key="10">
    <source>
        <dbReference type="ARBA" id="ARBA00022932"/>
    </source>
</evidence>
<evidence type="ECO:0000256" key="17">
    <source>
        <dbReference type="ARBA" id="ARBA00045548"/>
    </source>
</evidence>
<evidence type="ECO:0000313" key="21">
    <source>
        <dbReference type="EMBL" id="KUK85594.1"/>
    </source>
</evidence>
<evidence type="ECO:0000256" key="6">
    <source>
        <dbReference type="ARBA" id="ARBA00022634"/>
    </source>
</evidence>
<keyword evidence="7" id="KW-0235">DNA replication</keyword>
<dbReference type="Pfam" id="PF14520">
    <property type="entry name" value="HHH_5"/>
    <property type="match status" value="1"/>
</dbReference>
<evidence type="ECO:0000256" key="16">
    <source>
        <dbReference type="ARBA" id="ARBA00044678"/>
    </source>
</evidence>
<dbReference type="EMBL" id="LGGX01000055">
    <property type="protein sequence ID" value="KUK85594.1"/>
    <property type="molecule type" value="Genomic_DNA"/>
</dbReference>
<dbReference type="InterPro" id="IPR010996">
    <property type="entry name" value="HHH_MUS81"/>
</dbReference>
<dbReference type="SUPFAM" id="SSF158702">
    <property type="entry name" value="Sec63 N-terminal domain-like"/>
    <property type="match status" value="1"/>
</dbReference>
<evidence type="ECO:0000259" key="19">
    <source>
        <dbReference type="SMART" id="SM00278"/>
    </source>
</evidence>
<reference evidence="22" key="1">
    <citation type="journal article" date="2015" name="MBio">
        <title>Genome-Resolved Metagenomic Analysis Reveals Roles for Candidate Phyla and Other Microbial Community Members in Biogeochemical Transformations in Oil Reservoirs.</title>
        <authorList>
            <person name="Hu P."/>
            <person name="Tom L."/>
            <person name="Singh A."/>
            <person name="Thomas B.C."/>
            <person name="Baker B.J."/>
            <person name="Piceno Y.M."/>
            <person name="Andersen G.L."/>
            <person name="Banfield J.F."/>
        </authorList>
    </citation>
    <scope>NUCLEOTIDE SEQUENCE [LARGE SCALE GENOMIC DNA]</scope>
</reference>
<dbReference type="InterPro" id="IPR003583">
    <property type="entry name" value="Hlx-hairpin-Hlx_DNA-bd_motif"/>
</dbReference>
<dbReference type="SUPFAM" id="SSF47802">
    <property type="entry name" value="DNA polymerase beta, N-terminal domain-like"/>
    <property type="match status" value="1"/>
</dbReference>
<evidence type="ECO:0000256" key="2">
    <source>
        <dbReference type="ARBA" id="ARBA00012417"/>
    </source>
</evidence>
<comment type="catalytic activity">
    <reaction evidence="15">
        <text>2'-deoxyribonucleotide-(2'-deoxyribose 5'-phosphate)-2'-deoxyribonucleotide-DNA = a 3'-end 2'-deoxyribonucleotide-(2,3-dehydro-2,3-deoxyribose 5'-phosphate)-DNA + a 5'-end 5'-phospho-2'-deoxyribonucleoside-DNA + H(+)</text>
        <dbReference type="Rhea" id="RHEA:66592"/>
        <dbReference type="Rhea" id="RHEA-COMP:13180"/>
        <dbReference type="Rhea" id="RHEA-COMP:16897"/>
        <dbReference type="Rhea" id="RHEA-COMP:17067"/>
        <dbReference type="ChEBI" id="CHEBI:15378"/>
        <dbReference type="ChEBI" id="CHEBI:136412"/>
        <dbReference type="ChEBI" id="CHEBI:157695"/>
        <dbReference type="ChEBI" id="CHEBI:167181"/>
        <dbReference type="EC" id="4.2.99.18"/>
    </reaction>
</comment>
<evidence type="ECO:0000259" key="20">
    <source>
        <dbReference type="SMART" id="SM00483"/>
    </source>
</evidence>
<keyword evidence="9" id="KW-0832">Ubl conjugation</keyword>
<feature type="domain" description="Helix-hairpin-helix DNA-binding motif class 1" evidence="19">
    <location>
        <begin position="127"/>
        <end position="146"/>
    </location>
</feature>
<dbReference type="SMART" id="SM00278">
    <property type="entry name" value="HhH1"/>
    <property type="match status" value="3"/>
</dbReference>
<evidence type="ECO:0000256" key="8">
    <source>
        <dbReference type="ARBA" id="ARBA00022763"/>
    </source>
</evidence>
<keyword evidence="12" id="KW-0234">DNA repair</keyword>
<dbReference type="InterPro" id="IPR002054">
    <property type="entry name" value="DNA-dir_DNA_pol_X"/>
</dbReference>
<protein>
    <recommendedName>
        <fullName evidence="4">DNA polymerase beta</fullName>
        <ecNumber evidence="2">2.7.7.7</ecNumber>
        <ecNumber evidence="3">4.2.99.18</ecNumber>
    </recommendedName>
    <alternativeName>
        <fullName evidence="13">5'-deoxyribose-phosphate lyase</fullName>
    </alternativeName>
    <alternativeName>
        <fullName evidence="14">AP lyase</fullName>
    </alternativeName>
</protein>
<evidence type="ECO:0000256" key="11">
    <source>
        <dbReference type="ARBA" id="ARBA00023053"/>
    </source>
</evidence>
<keyword evidence="10" id="KW-0808">Transferase</keyword>
<evidence type="ECO:0000256" key="1">
    <source>
        <dbReference type="ARBA" id="ARBA00004496"/>
    </source>
</evidence>
<dbReference type="GO" id="GO:0003887">
    <property type="term" value="F:DNA-directed DNA polymerase activity"/>
    <property type="evidence" value="ECO:0007669"/>
    <property type="project" value="UniProtKB-KW"/>
</dbReference>
<dbReference type="Gene3D" id="1.10.150.20">
    <property type="entry name" value="5' to 3' exonuclease, C-terminal subdomain"/>
    <property type="match status" value="1"/>
</dbReference>
<organism evidence="21 22">
    <name type="scientific">candidate division TA06 bacterium 34_109</name>
    <dbReference type="NCBI Taxonomy" id="1635277"/>
    <lineage>
        <taxon>Bacteria</taxon>
        <taxon>Bacteria division TA06</taxon>
    </lineage>
</organism>
<proteinExistence type="predicted"/>
<dbReference type="GO" id="GO:0006281">
    <property type="term" value="P:DNA repair"/>
    <property type="evidence" value="ECO:0007669"/>
    <property type="project" value="UniProtKB-KW"/>
</dbReference>
<keyword evidence="10" id="KW-0239">DNA-directed DNA polymerase</keyword>
<dbReference type="SMART" id="SM00483">
    <property type="entry name" value="POLXc"/>
    <property type="match status" value="1"/>
</dbReference>
<dbReference type="GO" id="GO:0005737">
    <property type="term" value="C:cytoplasm"/>
    <property type="evidence" value="ECO:0007669"/>
    <property type="project" value="UniProtKB-SubCell"/>
</dbReference>
<evidence type="ECO:0000256" key="9">
    <source>
        <dbReference type="ARBA" id="ARBA00022843"/>
    </source>
</evidence>
<dbReference type="GO" id="GO:0003677">
    <property type="term" value="F:DNA binding"/>
    <property type="evidence" value="ECO:0007669"/>
    <property type="project" value="InterPro"/>
</dbReference>
<dbReference type="GO" id="GO:0140078">
    <property type="term" value="F:class I DNA-(apurinic or apyrimidinic site) endonuclease activity"/>
    <property type="evidence" value="ECO:0007669"/>
    <property type="project" value="UniProtKB-EC"/>
</dbReference>
<comment type="caution">
    <text evidence="21">The sequence shown here is derived from an EMBL/GenBank/DDBJ whole genome shotgun (WGS) entry which is preliminary data.</text>
</comment>
<comment type="catalytic activity">
    <reaction evidence="18">
        <text>DNA(n) + a 2'-deoxyribonucleoside 5'-triphosphate = DNA(n+1) + diphosphate</text>
        <dbReference type="Rhea" id="RHEA:22508"/>
        <dbReference type="Rhea" id="RHEA-COMP:17339"/>
        <dbReference type="Rhea" id="RHEA-COMP:17340"/>
        <dbReference type="ChEBI" id="CHEBI:33019"/>
        <dbReference type="ChEBI" id="CHEBI:61560"/>
        <dbReference type="ChEBI" id="CHEBI:173112"/>
        <dbReference type="EC" id="2.7.7.7"/>
    </reaction>
</comment>
<dbReference type="InterPro" id="IPR022312">
    <property type="entry name" value="DNA_pol_X"/>
</dbReference>
<evidence type="ECO:0000256" key="5">
    <source>
        <dbReference type="ARBA" id="ARBA00022481"/>
    </source>
</evidence>
<dbReference type="Pfam" id="PF14716">
    <property type="entry name" value="HHH_8"/>
    <property type="match status" value="1"/>
</dbReference>
<feature type="domain" description="Helix-hairpin-helix DNA-binding motif class 1" evidence="19">
    <location>
        <begin position="52"/>
        <end position="71"/>
    </location>
</feature>
<dbReference type="Gene3D" id="1.10.150.110">
    <property type="entry name" value="DNA polymerase beta, N-terminal domain-like"/>
    <property type="match status" value="1"/>
</dbReference>
<dbReference type="InterPro" id="IPR002008">
    <property type="entry name" value="DNA_pol_X_beta-like"/>
</dbReference>
<feature type="domain" description="Helix-hairpin-helix DNA-binding motif class 1" evidence="19">
    <location>
        <begin position="92"/>
        <end position="111"/>
    </location>
</feature>
<comment type="function">
    <text evidence="17">Repair polymerase that plays a key role in base-excision repair. During this process, the damaged base is excised by specific DNA glycosylases, the DNA backbone is nicked at the abasic site by an apurinic/apyrimidic (AP) endonuclease, and POLB removes 5'-deoxyribose-phosphate from the preincised AP site acting as a 5'-deoxyribose-phosphate lyase (5'-dRP lyase); through its DNA polymerase activity, it adds one nucleotide to the 3' end of the arising single-nucleotide gap. Conducts 'gap-filling' DNA synthesis in a stepwise distributive fashion rather than in a processive fashion as for other DNA polymerases. It is also able to cleave sugar-phosphate bonds 3' to an intact AP site, acting as an AP lyase.</text>
</comment>
<accession>A0A101HZB6</accession>
<dbReference type="Proteomes" id="UP000053467">
    <property type="component" value="Unassembled WGS sequence"/>
</dbReference>
<name>A0A101HZB6_UNCT6</name>
<keyword evidence="5" id="KW-0488">Methylation</keyword>
<dbReference type="Gene3D" id="3.30.460.10">
    <property type="entry name" value="Beta Polymerase, domain 2"/>
    <property type="match status" value="1"/>
</dbReference>
<comment type="subcellular location">
    <subcellularLocation>
        <location evidence="1">Cytoplasm</location>
    </subcellularLocation>
</comment>
<comment type="catalytic activity">
    <reaction evidence="16">
        <text>a 5'-end 2'-deoxyribose-2'-deoxyribonucleotide-DNA = (2E,4S)-4-hydroxypenten-2-al-5-phosphate + a 5'-end 5'-phospho-2'-deoxyribonucleoside-DNA + H(+)</text>
        <dbReference type="Rhea" id="RHEA:76255"/>
        <dbReference type="Rhea" id="RHEA-COMP:13180"/>
        <dbReference type="Rhea" id="RHEA-COMP:18657"/>
        <dbReference type="ChEBI" id="CHEBI:15378"/>
        <dbReference type="ChEBI" id="CHEBI:136412"/>
        <dbReference type="ChEBI" id="CHEBI:195194"/>
        <dbReference type="ChEBI" id="CHEBI:195195"/>
    </reaction>
</comment>
<dbReference type="PRINTS" id="PR00870">
    <property type="entry name" value="DNAPOLXBETA"/>
</dbReference>
<keyword evidence="6" id="KW-0237">DNA synthesis</keyword>
<evidence type="ECO:0000256" key="4">
    <source>
        <dbReference type="ARBA" id="ARBA00020020"/>
    </source>
</evidence>
<keyword evidence="10" id="KW-0548">Nucleotidyltransferase</keyword>
<dbReference type="InterPro" id="IPR043519">
    <property type="entry name" value="NT_sf"/>
</dbReference>
<evidence type="ECO:0000256" key="3">
    <source>
        <dbReference type="ARBA" id="ARBA00012720"/>
    </source>
</evidence>
<dbReference type="PANTHER" id="PTHR11276:SF28">
    <property type="entry name" value="DNA POLYMERASE LAMBDA"/>
    <property type="match status" value="1"/>
</dbReference>
<evidence type="ECO:0000256" key="7">
    <source>
        <dbReference type="ARBA" id="ARBA00022705"/>
    </source>
</evidence>
<keyword evidence="8" id="KW-0227">DNA damage</keyword>
<evidence type="ECO:0000256" key="12">
    <source>
        <dbReference type="ARBA" id="ARBA00023204"/>
    </source>
</evidence>
<sequence length="227" mass="25452">MVKNVEIAKVFANIAKILSIKEENKFKIRAYEQVAATIENLPMEVETIYRAGKLKEIPGVGEAIAKKIGELIEAGKLEYYENLKQSIPSGVLELLNVPEVGPRKAKLFYEKLGIDSIRKLEEAALSHQLQNLPGMGKKAEENILRGIELYKKREERKLLGVALPIAEEIVNQLKSLREVNQISIAGSLRRKKETIGDIDILITSKKPEIVMNKFINLPQVKEVLAEG</sequence>
<keyword evidence="11" id="KW-0915">Sodium</keyword>
<dbReference type="SUPFAM" id="SSF81301">
    <property type="entry name" value="Nucleotidyltransferase"/>
    <property type="match status" value="1"/>
</dbReference>
<feature type="non-terminal residue" evidence="21">
    <location>
        <position position="227"/>
    </location>
</feature>
<evidence type="ECO:0000256" key="14">
    <source>
        <dbReference type="ARBA" id="ARBA00035726"/>
    </source>
</evidence>
<dbReference type="EC" id="2.7.7.7" evidence="2"/>
<dbReference type="AlphaFoldDB" id="A0A101HZB6"/>
<dbReference type="InterPro" id="IPR028207">
    <property type="entry name" value="DNA_pol_B_palm_palm"/>
</dbReference>
<evidence type="ECO:0000313" key="22">
    <source>
        <dbReference type="Proteomes" id="UP000053467"/>
    </source>
</evidence>
<dbReference type="PANTHER" id="PTHR11276">
    <property type="entry name" value="DNA POLYMERASE TYPE-X FAMILY MEMBER"/>
    <property type="match status" value="1"/>
</dbReference>
<evidence type="ECO:0000256" key="18">
    <source>
        <dbReference type="ARBA" id="ARBA00049244"/>
    </source>
</evidence>
<dbReference type="Pfam" id="PF14792">
    <property type="entry name" value="DNA_pol_B_palm"/>
    <property type="match status" value="1"/>
</dbReference>
<dbReference type="EC" id="4.2.99.18" evidence="3"/>
<evidence type="ECO:0000256" key="13">
    <source>
        <dbReference type="ARBA" id="ARBA00035717"/>
    </source>
</evidence>
<gene>
    <name evidence="21" type="ORF">XE03_1982</name>
</gene>
<feature type="domain" description="DNA-directed DNA polymerase X" evidence="20">
    <location>
        <begin position="1"/>
        <end position="226"/>
    </location>
</feature>